<sequence>MAVGSSAAVSIPLVWIAFDVNSLLIKYQNFRRSGTWQSWQRRQREMFKSANTSVQNLFKKVQRWSNISSSERTGLEPGLVQSVTGKEDLLRAPDSETSGRYSP</sequence>
<accession>A0A319D5X5</accession>
<protein>
    <submittedName>
        <fullName evidence="2">Uncharacterized protein</fullName>
    </submittedName>
</protein>
<dbReference type="EMBL" id="KZ825906">
    <property type="protein sequence ID" value="PYH92816.1"/>
    <property type="molecule type" value="Genomic_DNA"/>
</dbReference>
<keyword evidence="3" id="KW-1185">Reference proteome</keyword>
<dbReference type="AlphaFoldDB" id="A0A319D5X5"/>
<dbReference type="Proteomes" id="UP000247810">
    <property type="component" value="Unassembled WGS sequence"/>
</dbReference>
<evidence type="ECO:0000313" key="3">
    <source>
        <dbReference type="Proteomes" id="UP000247810"/>
    </source>
</evidence>
<dbReference type="VEuPathDB" id="FungiDB:BO71DRAFT_15546"/>
<evidence type="ECO:0000256" key="1">
    <source>
        <dbReference type="SAM" id="MobiDB-lite"/>
    </source>
</evidence>
<organism evidence="2 3">
    <name type="scientific">Aspergillus ellipticus CBS 707.79</name>
    <dbReference type="NCBI Taxonomy" id="1448320"/>
    <lineage>
        <taxon>Eukaryota</taxon>
        <taxon>Fungi</taxon>
        <taxon>Dikarya</taxon>
        <taxon>Ascomycota</taxon>
        <taxon>Pezizomycotina</taxon>
        <taxon>Eurotiomycetes</taxon>
        <taxon>Eurotiomycetidae</taxon>
        <taxon>Eurotiales</taxon>
        <taxon>Aspergillaceae</taxon>
        <taxon>Aspergillus</taxon>
        <taxon>Aspergillus subgen. Circumdati</taxon>
    </lineage>
</organism>
<evidence type="ECO:0000313" key="2">
    <source>
        <dbReference type="EMBL" id="PYH92816.1"/>
    </source>
</evidence>
<gene>
    <name evidence="2" type="ORF">BO71DRAFT_15546</name>
</gene>
<reference evidence="2 3" key="1">
    <citation type="submission" date="2018-02" db="EMBL/GenBank/DDBJ databases">
        <title>The genomes of Aspergillus section Nigri reveals drivers in fungal speciation.</title>
        <authorList>
            <consortium name="DOE Joint Genome Institute"/>
            <person name="Vesth T.C."/>
            <person name="Nybo J."/>
            <person name="Theobald S."/>
            <person name="Brandl J."/>
            <person name="Frisvad J.C."/>
            <person name="Nielsen K.F."/>
            <person name="Lyhne E.K."/>
            <person name="Kogle M.E."/>
            <person name="Kuo A."/>
            <person name="Riley R."/>
            <person name="Clum A."/>
            <person name="Nolan M."/>
            <person name="Lipzen A."/>
            <person name="Salamov A."/>
            <person name="Henrissat B."/>
            <person name="Wiebenga A."/>
            <person name="De vries R.P."/>
            <person name="Grigoriev I.V."/>
            <person name="Mortensen U.H."/>
            <person name="Andersen M.R."/>
            <person name="Baker S.E."/>
        </authorList>
    </citation>
    <scope>NUCLEOTIDE SEQUENCE [LARGE SCALE GENOMIC DNA]</scope>
    <source>
        <strain evidence="2 3">CBS 707.79</strain>
    </source>
</reference>
<feature type="compositionally biased region" description="Basic and acidic residues" evidence="1">
    <location>
        <begin position="85"/>
        <end position="94"/>
    </location>
</feature>
<name>A0A319D5X5_9EURO</name>
<feature type="region of interest" description="Disordered" evidence="1">
    <location>
        <begin position="68"/>
        <end position="103"/>
    </location>
</feature>
<proteinExistence type="predicted"/>